<dbReference type="Pfam" id="PF10559">
    <property type="entry name" value="Plug_translocon"/>
    <property type="match status" value="1"/>
</dbReference>
<dbReference type="Pfam" id="PF00344">
    <property type="entry name" value="SecY"/>
    <property type="match status" value="1"/>
</dbReference>
<dbReference type="AlphaFoldDB" id="A0A7J4J1D4"/>
<gene>
    <name evidence="12" type="primary">secY</name>
    <name evidence="12" type="ORF">HA254_06085</name>
</gene>
<organism evidence="12 13">
    <name type="scientific">Candidatus Iainarchaeum sp</name>
    <dbReference type="NCBI Taxonomy" id="3101447"/>
    <lineage>
        <taxon>Archaea</taxon>
        <taxon>Candidatus Iainarchaeota</taxon>
        <taxon>Candidatus Iainarchaeia</taxon>
        <taxon>Candidatus Iainarchaeales</taxon>
        <taxon>Candidatus Iainarchaeaceae</taxon>
        <taxon>Candidatus Iainarchaeum</taxon>
    </lineage>
</organism>
<proteinExistence type="inferred from homology"/>
<feature type="transmembrane region" description="Helical" evidence="10">
    <location>
        <begin position="166"/>
        <end position="185"/>
    </location>
</feature>
<comment type="similarity">
    <text evidence="2 9">Belongs to the SecY/SEC61-alpha family.</text>
</comment>
<dbReference type="InterPro" id="IPR030659">
    <property type="entry name" value="SecY_CS"/>
</dbReference>
<evidence type="ECO:0000256" key="7">
    <source>
        <dbReference type="ARBA" id="ARBA00023010"/>
    </source>
</evidence>
<dbReference type="PIRSF" id="PIRSF004557">
    <property type="entry name" value="SecY"/>
    <property type="match status" value="1"/>
</dbReference>
<dbReference type="GO" id="GO:0016020">
    <property type="term" value="C:membrane"/>
    <property type="evidence" value="ECO:0007669"/>
    <property type="project" value="InterPro"/>
</dbReference>
<feature type="transmembrane region" description="Helical" evidence="10">
    <location>
        <begin position="266"/>
        <end position="290"/>
    </location>
</feature>
<dbReference type="NCBIfam" id="TIGR00967">
    <property type="entry name" value="3a0501s007"/>
    <property type="match status" value="1"/>
</dbReference>
<dbReference type="PROSITE" id="PS00756">
    <property type="entry name" value="SECY_2"/>
    <property type="match status" value="1"/>
</dbReference>
<dbReference type="GO" id="GO:0015031">
    <property type="term" value="P:protein transport"/>
    <property type="evidence" value="ECO:0007669"/>
    <property type="project" value="UniProtKB-KW"/>
</dbReference>
<accession>A0A7J4J1D4</accession>
<evidence type="ECO:0000256" key="6">
    <source>
        <dbReference type="ARBA" id="ARBA00022989"/>
    </source>
</evidence>
<dbReference type="EMBL" id="DUGC01000097">
    <property type="protein sequence ID" value="HIH10205.1"/>
    <property type="molecule type" value="Genomic_DNA"/>
</dbReference>
<sequence length="485" mass="52328">MSILASLKPLYRLLPEVKAPEERRPIGKRLMWTGLILLIFFIMGNIRVIGLNAQSAGQLEQLQIILASQIGSLISAGIGPIVLASIILQLLIGSGLIKLDLSKPEDKAEFTGAQKLLTIGLSFFEAAVYSLTGFLAPEPGMFLWVVLQVALGSIILMFLDEVVSKYGVGSGISLFIAGGVSYELLWRTLNPFDVAGNLNLAEASGHAFLFINTLGSGIYPAVNNYLLPLVFTIIVFLIVVFAEGIHVNIPITTGYKGTGGRYPVKLLYVSNIPVILAVALFANIKMWSLLAIKIPVLGMLLERVASIMTAPYNLRWTLLAQLPTTNVMQIASEAGNSFVQFFNPFNPASPFTNLASETVGAGIAHAFFYLIVLVATCVIFGKFWVEMANQGPSAIAAQLERAGMSIPGFRRDPRVVTKVLERYIPTVTILGAAFVAILAGFADLTGTLASGMGILLAVGIIYRLYEELAKLQIMEMHPLLGKILG</sequence>
<feature type="transmembrane region" description="Helical" evidence="10">
    <location>
        <begin position="70"/>
        <end position="96"/>
    </location>
</feature>
<evidence type="ECO:0000256" key="9">
    <source>
        <dbReference type="RuleBase" id="RU004349"/>
    </source>
</evidence>
<keyword evidence="5" id="KW-0653">Protein transport</keyword>
<dbReference type="Gene3D" id="1.10.3370.10">
    <property type="entry name" value="SecY subunit domain"/>
    <property type="match status" value="1"/>
</dbReference>
<feature type="transmembrane region" description="Helical" evidence="10">
    <location>
        <begin position="423"/>
        <end position="442"/>
    </location>
</feature>
<dbReference type="InterPro" id="IPR002208">
    <property type="entry name" value="SecY/SEC61-alpha"/>
</dbReference>
<feature type="transmembrane region" description="Helical" evidence="10">
    <location>
        <begin position="366"/>
        <end position="385"/>
    </location>
</feature>
<feature type="transmembrane region" description="Helical" evidence="10">
    <location>
        <begin position="448"/>
        <end position="465"/>
    </location>
</feature>
<feature type="transmembrane region" description="Helical" evidence="10">
    <location>
        <begin position="141"/>
        <end position="159"/>
    </location>
</feature>
<keyword evidence="7" id="KW-0811">Translocation</keyword>
<dbReference type="Proteomes" id="UP000565078">
    <property type="component" value="Unassembled WGS sequence"/>
</dbReference>
<reference evidence="13" key="1">
    <citation type="journal article" date="2020" name="bioRxiv">
        <title>A rank-normalized archaeal taxonomy based on genome phylogeny resolves widespread incomplete and uneven classifications.</title>
        <authorList>
            <person name="Rinke C."/>
            <person name="Chuvochina M."/>
            <person name="Mussig A.J."/>
            <person name="Chaumeil P.-A."/>
            <person name="Waite D.W."/>
            <person name="Whitman W.B."/>
            <person name="Parks D.H."/>
            <person name="Hugenholtz P."/>
        </authorList>
    </citation>
    <scope>NUCLEOTIDE SEQUENCE [LARGE SCALE GENOMIC DNA]</scope>
</reference>
<feature type="domain" description="Translocon Sec61/SecY plug" evidence="11">
    <location>
        <begin position="38"/>
        <end position="71"/>
    </location>
</feature>
<keyword evidence="3" id="KW-0813">Transport</keyword>
<evidence type="ECO:0000256" key="4">
    <source>
        <dbReference type="ARBA" id="ARBA00022692"/>
    </source>
</evidence>
<feature type="transmembrane region" description="Helical" evidence="10">
    <location>
        <begin position="225"/>
        <end position="245"/>
    </location>
</feature>
<evidence type="ECO:0000256" key="8">
    <source>
        <dbReference type="ARBA" id="ARBA00023136"/>
    </source>
</evidence>
<evidence type="ECO:0000313" key="12">
    <source>
        <dbReference type="EMBL" id="HIH10205.1"/>
    </source>
</evidence>
<protein>
    <submittedName>
        <fullName evidence="12">Preprotein translocase subunit SecY</fullName>
    </submittedName>
</protein>
<dbReference type="GO" id="GO:0012505">
    <property type="term" value="C:endomembrane system"/>
    <property type="evidence" value="ECO:0007669"/>
    <property type="project" value="UniProtKB-SubCell"/>
</dbReference>
<keyword evidence="6 10" id="KW-1133">Transmembrane helix</keyword>
<dbReference type="PANTHER" id="PTHR10906">
    <property type="entry name" value="SECY/SEC61-ALPHA FAMILY MEMBER"/>
    <property type="match status" value="1"/>
</dbReference>
<dbReference type="PRINTS" id="PR00303">
    <property type="entry name" value="SECYTRNLCASE"/>
</dbReference>
<keyword evidence="8 10" id="KW-0472">Membrane</keyword>
<evidence type="ECO:0000259" key="11">
    <source>
        <dbReference type="Pfam" id="PF10559"/>
    </source>
</evidence>
<dbReference type="InterPro" id="IPR019561">
    <property type="entry name" value="Translocon_Sec61/SecY_plug_dom"/>
</dbReference>
<comment type="caution">
    <text evidence="12">The sequence shown here is derived from an EMBL/GenBank/DDBJ whole genome shotgun (WGS) entry which is preliminary data.</text>
</comment>
<dbReference type="NCBIfam" id="NF006341">
    <property type="entry name" value="PRK08568.1-5"/>
    <property type="match status" value="1"/>
</dbReference>
<keyword evidence="4 10" id="KW-0812">Transmembrane</keyword>
<name>A0A7J4J1D4_9ARCH</name>
<evidence type="ECO:0000256" key="5">
    <source>
        <dbReference type="ARBA" id="ARBA00022927"/>
    </source>
</evidence>
<evidence type="ECO:0000256" key="3">
    <source>
        <dbReference type="ARBA" id="ARBA00022448"/>
    </source>
</evidence>
<feature type="transmembrane region" description="Helical" evidence="10">
    <location>
        <begin position="30"/>
        <end position="50"/>
    </location>
</feature>
<evidence type="ECO:0000256" key="10">
    <source>
        <dbReference type="SAM" id="Phobius"/>
    </source>
</evidence>
<comment type="subcellular location">
    <subcellularLocation>
        <location evidence="1">Endomembrane system</location>
        <topology evidence="1">Multi-pass membrane protein</topology>
    </subcellularLocation>
</comment>
<dbReference type="SUPFAM" id="SSF103491">
    <property type="entry name" value="Preprotein translocase SecY subunit"/>
    <property type="match status" value="1"/>
</dbReference>
<evidence type="ECO:0000313" key="13">
    <source>
        <dbReference type="Proteomes" id="UP000565078"/>
    </source>
</evidence>
<dbReference type="InterPro" id="IPR023201">
    <property type="entry name" value="SecY_dom_sf"/>
</dbReference>
<evidence type="ECO:0000256" key="2">
    <source>
        <dbReference type="ARBA" id="ARBA00005751"/>
    </source>
</evidence>
<evidence type="ECO:0000256" key="1">
    <source>
        <dbReference type="ARBA" id="ARBA00004127"/>
    </source>
</evidence>